<evidence type="ECO:0000313" key="2">
    <source>
        <dbReference type="Proteomes" id="UP000712281"/>
    </source>
</evidence>
<dbReference type="EMBL" id="QGKW02000717">
    <property type="protein sequence ID" value="KAF2595795.1"/>
    <property type="molecule type" value="Genomic_DNA"/>
</dbReference>
<dbReference type="Proteomes" id="UP000712281">
    <property type="component" value="Unassembled WGS sequence"/>
</dbReference>
<organism evidence="1 2">
    <name type="scientific">Brassica cretica</name>
    <name type="common">Mustard</name>
    <dbReference type="NCBI Taxonomy" id="69181"/>
    <lineage>
        <taxon>Eukaryota</taxon>
        <taxon>Viridiplantae</taxon>
        <taxon>Streptophyta</taxon>
        <taxon>Embryophyta</taxon>
        <taxon>Tracheophyta</taxon>
        <taxon>Spermatophyta</taxon>
        <taxon>Magnoliopsida</taxon>
        <taxon>eudicotyledons</taxon>
        <taxon>Gunneridae</taxon>
        <taxon>Pentapetalae</taxon>
        <taxon>rosids</taxon>
        <taxon>malvids</taxon>
        <taxon>Brassicales</taxon>
        <taxon>Brassicaceae</taxon>
        <taxon>Brassiceae</taxon>
        <taxon>Brassica</taxon>
    </lineage>
</organism>
<sequence length="159" mass="18192">MQSISQNQPNRHEFGKVFNQFNLGRPRVIYGGQKIISTIQKNARRSYLHQHSEDQADSHLPQLALFGVSSIKSPTALFLQSMHDFSTLQTIKKIPRKITYPLKRSRYKENTIYIHLAKILIIKPLTASFHGAINSFASKLIISTLLVSLCHFMTVRESQ</sequence>
<proteinExistence type="predicted"/>
<accession>A0A8S9KN32</accession>
<protein>
    <submittedName>
        <fullName evidence="1">Uncharacterized protein</fullName>
    </submittedName>
</protein>
<reference evidence="1" key="1">
    <citation type="submission" date="2019-12" db="EMBL/GenBank/DDBJ databases">
        <title>Genome sequencing and annotation of Brassica cretica.</title>
        <authorList>
            <person name="Studholme D.J."/>
            <person name="Sarris P.F."/>
        </authorList>
    </citation>
    <scope>NUCLEOTIDE SEQUENCE</scope>
    <source>
        <strain evidence="1">PFS-001/15</strain>
        <tissue evidence="1">Leaf</tissue>
    </source>
</reference>
<gene>
    <name evidence="1" type="ORF">F2Q68_00008360</name>
</gene>
<name>A0A8S9KN32_BRACR</name>
<comment type="caution">
    <text evidence="1">The sequence shown here is derived from an EMBL/GenBank/DDBJ whole genome shotgun (WGS) entry which is preliminary data.</text>
</comment>
<evidence type="ECO:0000313" key="1">
    <source>
        <dbReference type="EMBL" id="KAF2595795.1"/>
    </source>
</evidence>
<dbReference type="AlphaFoldDB" id="A0A8S9KN32"/>